<feature type="transmembrane region" description="Helical" evidence="9">
    <location>
        <begin position="12"/>
        <end position="30"/>
    </location>
</feature>
<evidence type="ECO:0000256" key="5">
    <source>
        <dbReference type="ARBA" id="ARBA00022692"/>
    </source>
</evidence>
<reference evidence="11 12" key="1">
    <citation type="submission" date="2022-04" db="EMBL/GenBank/DDBJ databases">
        <title>Spirosoma sp. strain RP8 genome sequencing and assembly.</title>
        <authorList>
            <person name="Jung Y."/>
        </authorList>
    </citation>
    <scope>NUCLEOTIDE SEQUENCE [LARGE SCALE GENOMIC DNA]</scope>
    <source>
        <strain evidence="11 12">RP8</strain>
    </source>
</reference>
<keyword evidence="12" id="KW-1185">Reference proteome</keyword>
<evidence type="ECO:0000313" key="12">
    <source>
        <dbReference type="Proteomes" id="UP001202180"/>
    </source>
</evidence>
<evidence type="ECO:0000256" key="6">
    <source>
        <dbReference type="ARBA" id="ARBA00022989"/>
    </source>
</evidence>
<evidence type="ECO:0000256" key="2">
    <source>
        <dbReference type="ARBA" id="ARBA00010065"/>
    </source>
</evidence>
<dbReference type="Pfam" id="PF00795">
    <property type="entry name" value="CN_hydrolase"/>
    <property type="match status" value="1"/>
</dbReference>
<dbReference type="InterPro" id="IPR003010">
    <property type="entry name" value="C-N_Hydrolase"/>
</dbReference>
<dbReference type="Gene3D" id="3.60.110.10">
    <property type="entry name" value="Carbon-nitrogen hydrolase"/>
    <property type="match status" value="1"/>
</dbReference>
<dbReference type="PROSITE" id="PS50263">
    <property type="entry name" value="CN_HYDROLASE"/>
    <property type="match status" value="1"/>
</dbReference>
<feature type="transmembrane region" description="Helical" evidence="9">
    <location>
        <begin position="132"/>
        <end position="160"/>
    </location>
</feature>
<dbReference type="InterPro" id="IPR036526">
    <property type="entry name" value="C-N_Hydrolase_sf"/>
</dbReference>
<name>A0ABT0HTJ5_9BACT</name>
<comment type="caution">
    <text evidence="11">The sequence shown here is derived from an EMBL/GenBank/DDBJ whole genome shotgun (WGS) entry which is preliminary data.</text>
</comment>
<dbReference type="Proteomes" id="UP001202180">
    <property type="component" value="Unassembled WGS sequence"/>
</dbReference>
<keyword evidence="3" id="KW-1003">Cell membrane</keyword>
<evidence type="ECO:0000256" key="3">
    <source>
        <dbReference type="ARBA" id="ARBA00022475"/>
    </source>
</evidence>
<keyword evidence="7 9" id="KW-0472">Membrane</keyword>
<evidence type="ECO:0000259" key="10">
    <source>
        <dbReference type="PROSITE" id="PS50263"/>
    </source>
</evidence>
<protein>
    <recommendedName>
        <fullName evidence="10">CN hydrolase domain-containing protein</fullName>
    </recommendedName>
</protein>
<dbReference type="PANTHER" id="PTHR38686">
    <property type="entry name" value="APOLIPOPROTEIN N-ACYLTRANSFERASE"/>
    <property type="match status" value="1"/>
</dbReference>
<feature type="transmembrane region" description="Helical" evidence="9">
    <location>
        <begin position="37"/>
        <end position="55"/>
    </location>
</feature>
<dbReference type="EMBL" id="JALPRF010000009">
    <property type="protein sequence ID" value="MCK8495509.1"/>
    <property type="molecule type" value="Genomic_DNA"/>
</dbReference>
<comment type="subcellular location">
    <subcellularLocation>
        <location evidence="1">Cell membrane</location>
        <topology evidence="1">Multi-pass membrane protein</topology>
    </subcellularLocation>
</comment>
<evidence type="ECO:0000256" key="7">
    <source>
        <dbReference type="ARBA" id="ARBA00023136"/>
    </source>
</evidence>
<proteinExistence type="inferred from homology"/>
<keyword evidence="6 9" id="KW-1133">Transmembrane helix</keyword>
<dbReference type="RefSeq" id="WP_248480301.1">
    <property type="nucleotide sequence ID" value="NZ_JALPRF010000009.1"/>
</dbReference>
<keyword evidence="4" id="KW-0808">Transferase</keyword>
<dbReference type="PANTHER" id="PTHR38686:SF1">
    <property type="entry name" value="APOLIPOPROTEIN N-ACYLTRANSFERASE"/>
    <property type="match status" value="1"/>
</dbReference>
<evidence type="ECO:0000256" key="9">
    <source>
        <dbReference type="SAM" id="Phobius"/>
    </source>
</evidence>
<keyword evidence="5 9" id="KW-0812">Transmembrane</keyword>
<sequence length="466" mass="51490">MAWYFGNALTGNYWYLVWLAPTPLLGLAYYRSPRTSFWLAFAACLLGRLSWLTYLQTVVSIIPALLLTLALAYVFARIIVWSTTITHHLDSWYTVFTYPVLMTSFEYLVGTFSPDGTATSIAYTQADMVPLIQIASVTGSLGITFLVSFFPALVALGCWAYQRNRHWISYLVSSAFLVYGLSFLYSWYRISGQKPLSGFKVGLVALEESRHHKAQQATAGQLKRLLDDYSQAISSAVAQGATVVVLPETAIRLSLDTYQPVIASLKRTAHRYEVDLVDGLADFSQPQARNSALVINGKGEIVADYTKNHLVRGFEGHFTAGDQVGLFKLAGQKAGVAICKDLDFPGTMRRYGNEPITSLFVPANDFVVDAWLHSRMALVRGVENGFSLVRTARQGRLLVSDGLGHVLYEANTSAGNKAVLIGSIPASPISSFYTKTGNWFGLVNLLLAAYWLWRTRVVRKSILALS</sequence>
<evidence type="ECO:0000256" key="8">
    <source>
        <dbReference type="ARBA" id="ARBA00023315"/>
    </source>
</evidence>
<dbReference type="SUPFAM" id="SSF56317">
    <property type="entry name" value="Carbon-nitrogen hydrolase"/>
    <property type="match status" value="1"/>
</dbReference>
<feature type="domain" description="CN hydrolase" evidence="10">
    <location>
        <begin position="199"/>
        <end position="426"/>
    </location>
</feature>
<comment type="similarity">
    <text evidence="2">Belongs to the CN hydrolase family. Apolipoprotein N-acyltransferase subfamily.</text>
</comment>
<evidence type="ECO:0000313" key="11">
    <source>
        <dbReference type="EMBL" id="MCK8495509.1"/>
    </source>
</evidence>
<feature type="transmembrane region" description="Helical" evidence="9">
    <location>
        <begin position="61"/>
        <end position="80"/>
    </location>
</feature>
<organism evidence="11 12">
    <name type="scientific">Spirosoma liriopis</name>
    <dbReference type="NCBI Taxonomy" id="2937440"/>
    <lineage>
        <taxon>Bacteria</taxon>
        <taxon>Pseudomonadati</taxon>
        <taxon>Bacteroidota</taxon>
        <taxon>Cytophagia</taxon>
        <taxon>Cytophagales</taxon>
        <taxon>Cytophagaceae</taxon>
        <taxon>Spirosoma</taxon>
    </lineage>
</organism>
<evidence type="ECO:0000256" key="4">
    <source>
        <dbReference type="ARBA" id="ARBA00022679"/>
    </source>
</evidence>
<accession>A0ABT0HTJ5</accession>
<dbReference type="Pfam" id="PF20154">
    <property type="entry name" value="LNT_N"/>
    <property type="match status" value="1"/>
</dbReference>
<feature type="transmembrane region" description="Helical" evidence="9">
    <location>
        <begin position="167"/>
        <end position="188"/>
    </location>
</feature>
<keyword evidence="8" id="KW-0012">Acyltransferase</keyword>
<evidence type="ECO:0000256" key="1">
    <source>
        <dbReference type="ARBA" id="ARBA00004651"/>
    </source>
</evidence>
<dbReference type="InterPro" id="IPR045378">
    <property type="entry name" value="LNT_N"/>
</dbReference>
<dbReference type="InterPro" id="IPR004563">
    <property type="entry name" value="Apolipo_AcylTrfase"/>
</dbReference>
<gene>
    <name evidence="11" type="ORF">M0L20_26830</name>
</gene>